<accession>A0AB35CCT6</accession>
<evidence type="ECO:0000259" key="1">
    <source>
        <dbReference type="Pfam" id="PF04230"/>
    </source>
</evidence>
<keyword evidence="2" id="KW-0808">Transferase</keyword>
<evidence type="ECO:0000313" key="3">
    <source>
        <dbReference type="Proteomes" id="UP000777173"/>
    </source>
</evidence>
<sequence length="338" mass="39353">MKIIVENSTWNNVGDGWYQFSLYFMLKECLPQHEVILGEGPIKRAFRITSSKQMKNALNWMDYQAGDIHVFSGPLIPTIDTEYKHTIQEIKKRKKDYVLISASGTGLSKSRVTEIGNFFKKYPPLFFSSRDEESFNNFSPYIKNSYNGICTAFLVDTNIDIQSYKMEEPFFISSFYTELEPSYSLQNNDDVCNIENLQIEHHKTKFYLPFKIARHLNFMQPQQAYIGNLKIVRTIQNLNTRFNHINFAMPNSFISFNPLSYLEITKSSQFVISDRVHACAIALACNKPARFLFNTPRAGIFDRMGFDYKSNNGIMYPNIRKIKEERQLLIKQIIQHIG</sequence>
<dbReference type="Proteomes" id="UP000777173">
    <property type="component" value="Unassembled WGS sequence"/>
</dbReference>
<comment type="caution">
    <text evidence="2">The sequence shown here is derived from an EMBL/GenBank/DDBJ whole genome shotgun (WGS) entry which is preliminary data.</text>
</comment>
<proteinExistence type="predicted"/>
<reference evidence="2" key="1">
    <citation type="submission" date="2021-06" db="EMBL/GenBank/DDBJ databases">
        <title>Collection of gut derived symbiotic bacterial strains cultured from healthy donors.</title>
        <authorList>
            <person name="Lin H."/>
            <person name="Littmann E."/>
            <person name="Pamer E.G."/>
        </authorList>
    </citation>
    <scope>NUCLEOTIDE SEQUENCE</scope>
    <source>
        <strain evidence="2">MSK.5.10</strain>
    </source>
</reference>
<dbReference type="InterPro" id="IPR007345">
    <property type="entry name" value="Polysacch_pyruvyl_Trfase"/>
</dbReference>
<name>A0AB35CCT6_9BACT</name>
<feature type="domain" description="Polysaccharide pyruvyl transferase" evidence="1">
    <location>
        <begin position="69"/>
        <end position="291"/>
    </location>
</feature>
<dbReference type="GO" id="GO:0016740">
    <property type="term" value="F:transferase activity"/>
    <property type="evidence" value="ECO:0007669"/>
    <property type="project" value="UniProtKB-KW"/>
</dbReference>
<dbReference type="EMBL" id="JAHOAX010000050">
    <property type="protein sequence ID" value="MBV3125718.1"/>
    <property type="molecule type" value="Genomic_DNA"/>
</dbReference>
<dbReference type="Pfam" id="PF04230">
    <property type="entry name" value="PS_pyruv_trans"/>
    <property type="match status" value="1"/>
</dbReference>
<protein>
    <submittedName>
        <fullName evidence="2">Polysaccharide pyruvyl transferase family protein</fullName>
    </submittedName>
</protein>
<dbReference type="AlphaFoldDB" id="A0AB35CCT6"/>
<gene>
    <name evidence="2" type="ORF">KSU80_21500</name>
</gene>
<organism evidence="2 3">
    <name type="scientific">Phocaeicola dorei</name>
    <dbReference type="NCBI Taxonomy" id="357276"/>
    <lineage>
        <taxon>Bacteria</taxon>
        <taxon>Pseudomonadati</taxon>
        <taxon>Bacteroidota</taxon>
        <taxon>Bacteroidia</taxon>
        <taxon>Bacteroidales</taxon>
        <taxon>Bacteroidaceae</taxon>
        <taxon>Phocaeicola</taxon>
    </lineage>
</organism>
<dbReference type="RefSeq" id="WP_117596567.1">
    <property type="nucleotide sequence ID" value="NZ_DAWDYP010000123.1"/>
</dbReference>
<evidence type="ECO:0000313" key="2">
    <source>
        <dbReference type="EMBL" id="MBV3125718.1"/>
    </source>
</evidence>